<keyword evidence="2" id="KW-1185">Reference proteome</keyword>
<gene>
    <name evidence="1" type="ORF">SNAT2548_LOCUS8150</name>
</gene>
<evidence type="ECO:0000313" key="1">
    <source>
        <dbReference type="EMBL" id="CAE7221331.1"/>
    </source>
</evidence>
<dbReference type="EMBL" id="CAJNDS010000594">
    <property type="protein sequence ID" value="CAE7221331.1"/>
    <property type="molecule type" value="Genomic_DNA"/>
</dbReference>
<protein>
    <submittedName>
        <fullName evidence="1">Uncharacterized protein</fullName>
    </submittedName>
</protein>
<dbReference type="AlphaFoldDB" id="A0A812K5V7"/>
<proteinExistence type="predicted"/>
<comment type="caution">
    <text evidence="1">The sequence shown here is derived from an EMBL/GenBank/DDBJ whole genome shotgun (WGS) entry which is preliminary data.</text>
</comment>
<dbReference type="Proteomes" id="UP000604046">
    <property type="component" value="Unassembled WGS sequence"/>
</dbReference>
<reference evidence="1" key="1">
    <citation type="submission" date="2021-02" db="EMBL/GenBank/DDBJ databases">
        <authorList>
            <person name="Dougan E. K."/>
            <person name="Rhodes N."/>
            <person name="Thang M."/>
            <person name="Chan C."/>
        </authorList>
    </citation>
    <scope>NUCLEOTIDE SEQUENCE</scope>
</reference>
<accession>A0A812K5V7</accession>
<organism evidence="1 2">
    <name type="scientific">Symbiodinium natans</name>
    <dbReference type="NCBI Taxonomy" id="878477"/>
    <lineage>
        <taxon>Eukaryota</taxon>
        <taxon>Sar</taxon>
        <taxon>Alveolata</taxon>
        <taxon>Dinophyceae</taxon>
        <taxon>Suessiales</taxon>
        <taxon>Symbiodiniaceae</taxon>
        <taxon>Symbiodinium</taxon>
    </lineage>
</organism>
<sequence>MSIKDLLWVCDQAFTKNARTLCAELCSTVRREFELERAQIKHDVVQPVAALTAALDRLPSRLDDPLKRIIKAEVVPYLESYGATANRLEGDLSSRFTSVESKLEEVESQQRRACKISDKLTADESAHTQDILSQLRSLHSQVMDGAGSTANDLQQVLQAGHDLQSVLEQKVDALLWKHTKQQPVLVDFSLLAVGLEATIRKLADAHVLSMCYTMPFETRS</sequence>
<name>A0A812K5V7_9DINO</name>
<dbReference type="OrthoDB" id="10493468at2759"/>
<evidence type="ECO:0000313" key="2">
    <source>
        <dbReference type="Proteomes" id="UP000604046"/>
    </source>
</evidence>